<sequence length="91" mass="10269">MTFGFKGTEINNYQQAVDTPESFCNRIEAVCYWEDIKEVGEETAHHGEIAKEAIAAGNMEKAKHHVFYALYEERKIIASGSTWGPVFDAIK</sequence>
<proteinExistence type="predicted"/>
<dbReference type="EMBL" id="LO017727">
    <property type="protein sequence ID" value="CRH05332.1"/>
    <property type="molecule type" value="Genomic_DNA"/>
</dbReference>
<protein>
    <submittedName>
        <fullName evidence="1">Uncharacterized protein</fullName>
    </submittedName>
</protein>
<accession>A0A1S7LEE4</accession>
<organism evidence="1">
    <name type="scientific">Magnetococcus massalia (strain MO-1)</name>
    <dbReference type="NCBI Taxonomy" id="451514"/>
    <lineage>
        <taxon>Bacteria</taxon>
        <taxon>Pseudomonadati</taxon>
        <taxon>Pseudomonadota</taxon>
        <taxon>Magnetococcia</taxon>
        <taxon>Magnetococcales</taxon>
        <taxon>Magnetococcaceae</taxon>
        <taxon>Magnetococcus</taxon>
    </lineage>
</organism>
<name>A0A1S7LEE4_MAGMO</name>
<dbReference type="AlphaFoldDB" id="A0A1S7LEE4"/>
<reference evidence="1" key="1">
    <citation type="submission" date="2015-04" db="EMBL/GenBank/DDBJ databases">
        <authorList>
            <person name="Syromyatnikov M.Y."/>
            <person name="Popov V.N."/>
        </authorList>
    </citation>
    <scope>NUCLEOTIDE SEQUENCE</scope>
    <source>
        <strain evidence="1">MO-1</strain>
    </source>
</reference>
<evidence type="ECO:0000313" key="1">
    <source>
        <dbReference type="EMBL" id="CRH05332.1"/>
    </source>
</evidence>
<gene>
    <name evidence="1" type="ORF">MAGMO_1138</name>
</gene>